<protein>
    <recommendedName>
        <fullName evidence="1">Nudix hydrolase domain-containing protein</fullName>
    </recommendedName>
</protein>
<dbReference type="AlphaFoldDB" id="A0A161TIK9"/>
<dbReference type="OrthoDB" id="9816040at2"/>
<dbReference type="EMBL" id="LQQY01000009">
    <property type="protein sequence ID" value="KZE51050.1"/>
    <property type="molecule type" value="Genomic_DNA"/>
</dbReference>
<dbReference type="RefSeq" id="WP_063190977.1">
    <property type="nucleotide sequence ID" value="NZ_JBLGCT010000001.1"/>
</dbReference>
<evidence type="ECO:0000313" key="3">
    <source>
        <dbReference type="Proteomes" id="UP000076510"/>
    </source>
</evidence>
<name>A0A161TIK9_9BACI</name>
<evidence type="ECO:0000313" key="2">
    <source>
        <dbReference type="EMBL" id="KZE51050.1"/>
    </source>
</evidence>
<dbReference type="InterPro" id="IPR000086">
    <property type="entry name" value="NUDIX_hydrolase_dom"/>
</dbReference>
<dbReference type="Pfam" id="PF00293">
    <property type="entry name" value="NUDIX"/>
    <property type="match status" value="1"/>
</dbReference>
<organism evidence="2 3">
    <name type="scientific">Rossellomorea marisflavi</name>
    <dbReference type="NCBI Taxonomy" id="189381"/>
    <lineage>
        <taxon>Bacteria</taxon>
        <taxon>Bacillati</taxon>
        <taxon>Bacillota</taxon>
        <taxon>Bacilli</taxon>
        <taxon>Bacillales</taxon>
        <taxon>Bacillaceae</taxon>
        <taxon>Rossellomorea</taxon>
    </lineage>
</organism>
<dbReference type="InterPro" id="IPR015797">
    <property type="entry name" value="NUDIX_hydrolase-like_dom_sf"/>
</dbReference>
<dbReference type="SUPFAM" id="SSF55811">
    <property type="entry name" value="Nudix"/>
    <property type="match status" value="1"/>
</dbReference>
<sequence>MNKVFGEKINNINYENEKRSLCSHFQYLKNKGMTVHNAKGHHFLPGDGIENGESHFDCIEREMLEETGYRAFIIC</sequence>
<accession>A0A161TIK9</accession>
<dbReference type="Gene3D" id="3.90.79.10">
    <property type="entry name" value="Nucleoside Triphosphate Pyrophosphohydrolase"/>
    <property type="match status" value="1"/>
</dbReference>
<proteinExistence type="predicted"/>
<gene>
    <name evidence="2" type="ORF">AV649_16930</name>
</gene>
<dbReference type="Proteomes" id="UP000076510">
    <property type="component" value="Unassembled WGS sequence"/>
</dbReference>
<reference evidence="3" key="1">
    <citation type="submission" date="2016-01" db="EMBL/GenBank/DDBJ databases">
        <title>Whole genome sequencing of Bhargavaea cecembensis T14.</title>
        <authorList>
            <person name="Hong K.W."/>
        </authorList>
    </citation>
    <scope>NUCLEOTIDE SEQUENCE [LARGE SCALE GENOMIC DNA]</scope>
    <source>
        <strain evidence="3">M19</strain>
    </source>
</reference>
<feature type="domain" description="Nudix hydrolase" evidence="1">
    <location>
        <begin position="39"/>
        <end position="71"/>
    </location>
</feature>
<comment type="caution">
    <text evidence="2">The sequence shown here is derived from an EMBL/GenBank/DDBJ whole genome shotgun (WGS) entry which is preliminary data.</text>
</comment>
<evidence type="ECO:0000259" key="1">
    <source>
        <dbReference type="Pfam" id="PF00293"/>
    </source>
</evidence>